<dbReference type="Pfam" id="PF12796">
    <property type="entry name" value="Ank_2"/>
    <property type="match status" value="2"/>
</dbReference>
<sequence length="350" mass="38133">MNNDALYAAAIAGNADAISELEAKADKLDRSDRTILHNESGNGNTERVRFLVNKLANKNILLKLDGMKQTALHFGACYGHTQVVEVLIDAATHLPSSSSNRVSSFQAFIRQVNADGATALSNAVNKDYMDIVKLLVEADPGDRHIQNGEGKTPIYVAAEKGYNGIVKLICATCTNLSLDGPDGSTALHAAILNFHKAKEEDRDVMTVIINAAKRSSSSHFEALFNRTDESGCTVLELAVKKNYVNMVKLILAEDPACQRGRVPEKHALMCLIYKAIDTGYKDIVKLLCRTYEAGITTGHRGVVSVILAIKRCDKASVLRLLIDNIHFDEIIADQVQIKIALDDVQTESPS</sequence>
<accession>A0AAD8IAM5</accession>
<evidence type="ECO:0000313" key="1">
    <source>
        <dbReference type="EMBL" id="KAK1382071.1"/>
    </source>
</evidence>
<evidence type="ECO:0000313" key="2">
    <source>
        <dbReference type="Proteomes" id="UP001237642"/>
    </source>
</evidence>
<dbReference type="PANTHER" id="PTHR24184:SF11">
    <property type="entry name" value="ANKYRIN REPEAT AND SOCS BOX CONTAINING 3"/>
    <property type="match status" value="1"/>
</dbReference>
<protein>
    <recommendedName>
        <fullName evidence="3">Ankyrin repeat protein</fullName>
    </recommendedName>
</protein>
<reference evidence="1" key="1">
    <citation type="submission" date="2023-02" db="EMBL/GenBank/DDBJ databases">
        <title>Genome of toxic invasive species Heracleum sosnowskyi carries increased number of genes despite the absence of recent whole-genome duplications.</title>
        <authorList>
            <person name="Schelkunov M."/>
            <person name="Shtratnikova V."/>
            <person name="Makarenko M."/>
            <person name="Klepikova A."/>
            <person name="Omelchenko D."/>
            <person name="Novikova G."/>
            <person name="Obukhova E."/>
            <person name="Bogdanov V."/>
            <person name="Penin A."/>
            <person name="Logacheva M."/>
        </authorList>
    </citation>
    <scope>NUCLEOTIDE SEQUENCE</scope>
    <source>
        <strain evidence="1">Hsosn_3</strain>
        <tissue evidence="1">Leaf</tissue>
    </source>
</reference>
<name>A0AAD8IAM5_9APIA</name>
<proteinExistence type="predicted"/>
<reference evidence="1" key="2">
    <citation type="submission" date="2023-05" db="EMBL/GenBank/DDBJ databases">
        <authorList>
            <person name="Schelkunov M.I."/>
        </authorList>
    </citation>
    <scope>NUCLEOTIDE SEQUENCE</scope>
    <source>
        <strain evidence="1">Hsosn_3</strain>
        <tissue evidence="1">Leaf</tissue>
    </source>
</reference>
<dbReference type="InterPro" id="IPR036770">
    <property type="entry name" value="Ankyrin_rpt-contain_sf"/>
</dbReference>
<gene>
    <name evidence="1" type="ORF">POM88_019806</name>
</gene>
<dbReference type="SMART" id="SM00248">
    <property type="entry name" value="ANK"/>
    <property type="match status" value="7"/>
</dbReference>
<dbReference type="AlphaFoldDB" id="A0AAD8IAM5"/>
<dbReference type="Proteomes" id="UP001237642">
    <property type="component" value="Unassembled WGS sequence"/>
</dbReference>
<keyword evidence="2" id="KW-1185">Reference proteome</keyword>
<dbReference type="PANTHER" id="PTHR24184">
    <property type="entry name" value="SI:CH211-189E2.2"/>
    <property type="match status" value="1"/>
</dbReference>
<dbReference type="SUPFAM" id="SSF48403">
    <property type="entry name" value="Ankyrin repeat"/>
    <property type="match status" value="1"/>
</dbReference>
<dbReference type="Gene3D" id="1.25.40.20">
    <property type="entry name" value="Ankyrin repeat-containing domain"/>
    <property type="match status" value="3"/>
</dbReference>
<dbReference type="EMBL" id="JAUIZM010000005">
    <property type="protein sequence ID" value="KAK1382071.1"/>
    <property type="molecule type" value="Genomic_DNA"/>
</dbReference>
<comment type="caution">
    <text evidence="1">The sequence shown here is derived from an EMBL/GenBank/DDBJ whole genome shotgun (WGS) entry which is preliminary data.</text>
</comment>
<evidence type="ECO:0008006" key="3">
    <source>
        <dbReference type="Google" id="ProtNLM"/>
    </source>
</evidence>
<dbReference type="InterPro" id="IPR002110">
    <property type="entry name" value="Ankyrin_rpt"/>
</dbReference>
<organism evidence="1 2">
    <name type="scientific">Heracleum sosnowskyi</name>
    <dbReference type="NCBI Taxonomy" id="360622"/>
    <lineage>
        <taxon>Eukaryota</taxon>
        <taxon>Viridiplantae</taxon>
        <taxon>Streptophyta</taxon>
        <taxon>Embryophyta</taxon>
        <taxon>Tracheophyta</taxon>
        <taxon>Spermatophyta</taxon>
        <taxon>Magnoliopsida</taxon>
        <taxon>eudicotyledons</taxon>
        <taxon>Gunneridae</taxon>
        <taxon>Pentapetalae</taxon>
        <taxon>asterids</taxon>
        <taxon>campanulids</taxon>
        <taxon>Apiales</taxon>
        <taxon>Apiaceae</taxon>
        <taxon>Apioideae</taxon>
        <taxon>apioid superclade</taxon>
        <taxon>Tordylieae</taxon>
        <taxon>Tordyliinae</taxon>
        <taxon>Heracleum</taxon>
    </lineage>
</organism>